<name>A0A212J071_9DELT</name>
<feature type="transmembrane region" description="Helical" evidence="1">
    <location>
        <begin position="7"/>
        <end position="27"/>
    </location>
</feature>
<feature type="transmembrane region" description="Helical" evidence="1">
    <location>
        <begin position="68"/>
        <end position="85"/>
    </location>
</feature>
<sequence>MRTLQRYGAAAVFSLTWAGILLAGTAITPGCDLPAAALMAMLVYAVWINGVALTMFAGNALSLKVGEIPRAYGFLAVVAGVFILAENGAGVPALTMAAAGALALFLCMPLLRGLRAVAQPLSLAAAFSLFVLSPENPLAVGHGVAAAGGVLAAAILGMWLWTRLLGRDAPARAYLLNPTPALLASFAAVTASLSLTTVCGSLLLAWGFCIVARACMTEEDVARTLRFQKASGAENLRIAA</sequence>
<protein>
    <submittedName>
        <fullName evidence="2">Uncharacterized protein</fullName>
    </submittedName>
</protein>
<evidence type="ECO:0000313" key="2">
    <source>
        <dbReference type="EMBL" id="SBV92862.1"/>
    </source>
</evidence>
<keyword evidence="1" id="KW-0472">Membrane</keyword>
<dbReference type="AlphaFoldDB" id="A0A212J071"/>
<evidence type="ECO:0000256" key="1">
    <source>
        <dbReference type="SAM" id="Phobius"/>
    </source>
</evidence>
<accession>A0A212J071</accession>
<feature type="transmembrane region" description="Helical" evidence="1">
    <location>
        <begin position="139"/>
        <end position="161"/>
    </location>
</feature>
<organism evidence="2">
    <name type="scientific">uncultured delta proteobacterium</name>
    <dbReference type="NCBI Taxonomy" id="34034"/>
    <lineage>
        <taxon>Bacteria</taxon>
        <taxon>Deltaproteobacteria</taxon>
        <taxon>environmental samples</taxon>
    </lineage>
</organism>
<keyword evidence="1" id="KW-1133">Transmembrane helix</keyword>
<feature type="transmembrane region" description="Helical" evidence="1">
    <location>
        <begin position="33"/>
        <end position="56"/>
    </location>
</feature>
<feature type="transmembrane region" description="Helical" evidence="1">
    <location>
        <begin position="116"/>
        <end position="133"/>
    </location>
</feature>
<feature type="transmembrane region" description="Helical" evidence="1">
    <location>
        <begin position="182"/>
        <end position="208"/>
    </location>
</feature>
<gene>
    <name evidence="2" type="ORF">KL86DPRO_10433</name>
</gene>
<proteinExistence type="predicted"/>
<keyword evidence="1" id="KW-0812">Transmembrane</keyword>
<dbReference type="EMBL" id="FLUQ01000001">
    <property type="protein sequence ID" value="SBV92862.1"/>
    <property type="molecule type" value="Genomic_DNA"/>
</dbReference>
<reference evidence="2" key="1">
    <citation type="submission" date="2016-04" db="EMBL/GenBank/DDBJ databases">
        <authorList>
            <person name="Evans L.H."/>
            <person name="Alamgir A."/>
            <person name="Owens N."/>
            <person name="Weber N.D."/>
            <person name="Virtaneva K."/>
            <person name="Barbian K."/>
            <person name="Babar A."/>
            <person name="Rosenke K."/>
        </authorList>
    </citation>
    <scope>NUCLEOTIDE SEQUENCE</scope>
    <source>
        <strain evidence="2">86</strain>
    </source>
</reference>